<dbReference type="EMBL" id="LGTC01000001">
    <property type="protein sequence ID" value="KNY26307.1"/>
    <property type="molecule type" value="Genomic_DNA"/>
</dbReference>
<reference evidence="10" key="1">
    <citation type="submission" date="2015-07" db="EMBL/GenBank/DDBJ databases">
        <title>Near-Complete Genome Sequence of the Cellulolytic Bacterium Bacteroides (Pseudobacteroides) cellulosolvens ATCC 35603.</title>
        <authorList>
            <person name="Dassa B."/>
            <person name="Utturkar S.M."/>
            <person name="Klingeman D.M."/>
            <person name="Hurt R.A."/>
            <person name="Keller M."/>
            <person name="Xu J."/>
            <person name="Reddy Y.H.K."/>
            <person name="Borovok I."/>
            <person name="Grinberg I.R."/>
            <person name="Lamed R."/>
            <person name="Zhivin O."/>
            <person name="Bayer E.A."/>
            <person name="Brown S.D."/>
        </authorList>
    </citation>
    <scope>NUCLEOTIDE SEQUENCE [LARGE SCALE GENOMIC DNA]</scope>
    <source>
        <strain evidence="10">DSM 2933</strain>
    </source>
</reference>
<dbReference type="Gene3D" id="1.10.443.10">
    <property type="entry name" value="Intergrase catalytic core"/>
    <property type="match status" value="1"/>
</dbReference>
<organism evidence="9 10">
    <name type="scientific">Pseudobacteroides cellulosolvens ATCC 35603 = DSM 2933</name>
    <dbReference type="NCBI Taxonomy" id="398512"/>
    <lineage>
        <taxon>Bacteria</taxon>
        <taxon>Bacillati</taxon>
        <taxon>Bacillota</taxon>
        <taxon>Clostridia</taxon>
        <taxon>Eubacteriales</taxon>
        <taxon>Oscillospiraceae</taxon>
        <taxon>Pseudobacteroides</taxon>
    </lineage>
</organism>
<dbReference type="RefSeq" id="WP_036942396.1">
    <property type="nucleotide sequence ID" value="NZ_JQKC01000018.1"/>
</dbReference>
<evidence type="ECO:0000259" key="8">
    <source>
        <dbReference type="PROSITE" id="PS51900"/>
    </source>
</evidence>
<evidence type="ECO:0000259" key="7">
    <source>
        <dbReference type="PROSITE" id="PS51898"/>
    </source>
</evidence>
<sequence length="382" mass="44137">MNKRNNNTGSITYHKPSGKYMGRVNVGRDINGKMIRKCVYGNTEGEVAKEMIKLQAQVYDEVYYEPSRMLLKQWLNQWLNTYKITSLKQQTLELYRTLIDTIINPKIGDNKLKDIKPIHIQDFINKLYNFGEGYSTSTLQKIKNILNPAFKLAIKNKLINENPCDGLQLPRPKQKQVEAFTREEQNRFETKAKESSFYELFIFALDTGARSGEILALNWNDIDLKKGEVKISKTVISVKDKVKEKLVVKVQDTPKTQSANRLIPLTNRCIDLLKEMKKKRFQKGFDDHNIVFCSKAGTYMFPKNLRRSMDIVCNKANINKSGMHVFRHSFVTRLFEENVPIKVISSLIGHNKIETTLNIYTHLTQDNKVDAIKVLNNLVLAK</sequence>
<dbReference type="InterPro" id="IPR044068">
    <property type="entry name" value="CB"/>
</dbReference>
<dbReference type="InterPro" id="IPR050090">
    <property type="entry name" value="Tyrosine_recombinase_XerCD"/>
</dbReference>
<dbReference type="STRING" id="398512.Bccel_1569"/>
<dbReference type="InterPro" id="IPR010998">
    <property type="entry name" value="Integrase_recombinase_N"/>
</dbReference>
<gene>
    <name evidence="9" type="ORF">Bccel_1569</name>
</gene>
<protein>
    <submittedName>
        <fullName evidence="9">Integrase family protein</fullName>
    </submittedName>
</protein>
<dbReference type="InterPro" id="IPR013762">
    <property type="entry name" value="Integrase-like_cat_sf"/>
</dbReference>
<dbReference type="Gene3D" id="1.10.150.130">
    <property type="match status" value="1"/>
</dbReference>
<dbReference type="Proteomes" id="UP000036923">
    <property type="component" value="Unassembled WGS sequence"/>
</dbReference>
<evidence type="ECO:0000256" key="3">
    <source>
        <dbReference type="ARBA" id="ARBA00022908"/>
    </source>
</evidence>
<keyword evidence="5" id="KW-0233">DNA recombination</keyword>
<dbReference type="AlphaFoldDB" id="A0A0L6JLP8"/>
<dbReference type="InterPro" id="IPR002104">
    <property type="entry name" value="Integrase_catalytic"/>
</dbReference>
<dbReference type="GO" id="GO:0003677">
    <property type="term" value="F:DNA binding"/>
    <property type="evidence" value="ECO:0007669"/>
    <property type="project" value="UniProtKB-UniRule"/>
</dbReference>
<dbReference type="PATRIC" id="fig|398512.5.peg.1631"/>
<keyword evidence="10" id="KW-1185">Reference proteome</keyword>
<dbReference type="CDD" id="cd01189">
    <property type="entry name" value="INT_ICEBs1_C_like"/>
    <property type="match status" value="1"/>
</dbReference>
<comment type="similarity">
    <text evidence="2">Belongs to the 'phage' integrase family.</text>
</comment>
<evidence type="ECO:0000313" key="10">
    <source>
        <dbReference type="Proteomes" id="UP000036923"/>
    </source>
</evidence>
<proteinExistence type="inferred from homology"/>
<dbReference type="SUPFAM" id="SSF56349">
    <property type="entry name" value="DNA breaking-rejoining enzymes"/>
    <property type="match status" value="1"/>
</dbReference>
<dbReference type="PANTHER" id="PTHR30349:SF64">
    <property type="entry name" value="PROPHAGE INTEGRASE INTD-RELATED"/>
    <property type="match status" value="1"/>
</dbReference>
<evidence type="ECO:0000256" key="2">
    <source>
        <dbReference type="ARBA" id="ARBA00008857"/>
    </source>
</evidence>
<dbReference type="eggNOG" id="COG4974">
    <property type="taxonomic scope" value="Bacteria"/>
</dbReference>
<keyword evidence="3" id="KW-0229">DNA integration</keyword>
<feature type="domain" description="Tyr recombinase" evidence="7">
    <location>
        <begin position="175"/>
        <end position="373"/>
    </location>
</feature>
<dbReference type="PROSITE" id="PS51898">
    <property type="entry name" value="TYR_RECOMBINASE"/>
    <property type="match status" value="1"/>
</dbReference>
<keyword evidence="4 6" id="KW-0238">DNA-binding</keyword>
<evidence type="ECO:0000256" key="4">
    <source>
        <dbReference type="ARBA" id="ARBA00023125"/>
    </source>
</evidence>
<evidence type="ECO:0000256" key="6">
    <source>
        <dbReference type="PROSITE-ProRule" id="PRU01248"/>
    </source>
</evidence>
<dbReference type="InterPro" id="IPR004107">
    <property type="entry name" value="Integrase_SAM-like_N"/>
</dbReference>
<dbReference type="PANTHER" id="PTHR30349">
    <property type="entry name" value="PHAGE INTEGRASE-RELATED"/>
    <property type="match status" value="1"/>
</dbReference>
<comment type="function">
    <text evidence="1">Site-specific tyrosine recombinase, which acts by catalyzing the cutting and rejoining of the recombining DNA molecules.</text>
</comment>
<dbReference type="PROSITE" id="PS51900">
    <property type="entry name" value="CB"/>
    <property type="match status" value="1"/>
</dbReference>
<dbReference type="InterPro" id="IPR011010">
    <property type="entry name" value="DNA_brk_join_enz"/>
</dbReference>
<name>A0A0L6JLP8_9FIRM</name>
<feature type="domain" description="Core-binding (CB)" evidence="8">
    <location>
        <begin position="69"/>
        <end position="154"/>
    </location>
</feature>
<dbReference type="Pfam" id="PF00589">
    <property type="entry name" value="Phage_integrase"/>
    <property type="match status" value="1"/>
</dbReference>
<dbReference type="OrthoDB" id="9785687at2"/>
<evidence type="ECO:0000256" key="5">
    <source>
        <dbReference type="ARBA" id="ARBA00023172"/>
    </source>
</evidence>
<dbReference type="GO" id="GO:0015074">
    <property type="term" value="P:DNA integration"/>
    <property type="evidence" value="ECO:0007669"/>
    <property type="project" value="UniProtKB-KW"/>
</dbReference>
<evidence type="ECO:0000313" key="9">
    <source>
        <dbReference type="EMBL" id="KNY26307.1"/>
    </source>
</evidence>
<accession>A0A0L6JLP8</accession>
<comment type="caution">
    <text evidence="9">The sequence shown here is derived from an EMBL/GenBank/DDBJ whole genome shotgun (WGS) entry which is preliminary data.</text>
</comment>
<dbReference type="GO" id="GO:0006310">
    <property type="term" value="P:DNA recombination"/>
    <property type="evidence" value="ECO:0007669"/>
    <property type="project" value="UniProtKB-KW"/>
</dbReference>
<dbReference type="Pfam" id="PF14659">
    <property type="entry name" value="Phage_int_SAM_3"/>
    <property type="match status" value="1"/>
</dbReference>
<evidence type="ECO:0000256" key="1">
    <source>
        <dbReference type="ARBA" id="ARBA00003283"/>
    </source>
</evidence>